<protein>
    <recommendedName>
        <fullName evidence="3">S-adenosyl-L-methionine-dependent methyltransferase</fullName>
    </recommendedName>
</protein>
<dbReference type="Proteomes" id="UP000316726">
    <property type="component" value="Chromosome 6"/>
</dbReference>
<sequence>MRQVVARALTCVVATGSMPPVVCDAPTTSSPFTYPELTAAIAQRREKEDHLRSYVKKVGPVLQGLRQTVAKCGASAAESEGKRCESARREYTELVKRVQRETAELTWGSEDAQARRAEFTSVYGCTGWTEEALALIKENSPIVELGAGWGQWEAELRRSGVDIVAYDNLSSRPRSSARKGQVHRGDERVLDSWLLQDRTLLVVYPEGKLLERCLRHYRGDVLIYVGEGRGGVNGGTSLFDLLEAEWDVVKVLPVKPFEGGHERLWVCRRKPKSA</sequence>
<reference evidence="1 2" key="1">
    <citation type="submission" date="2018-07" db="EMBL/GenBank/DDBJ databases">
        <title>The complete nuclear genome of the prasinophyte Chloropicon primus (CCMP1205).</title>
        <authorList>
            <person name="Pombert J.-F."/>
            <person name="Otis C."/>
            <person name="Turmel M."/>
            <person name="Lemieux C."/>
        </authorList>
    </citation>
    <scope>NUCLEOTIDE SEQUENCE [LARGE SCALE GENOMIC DNA]</scope>
    <source>
        <strain evidence="1 2">CCMP1205</strain>
    </source>
</reference>
<organism evidence="1 2">
    <name type="scientific">Chloropicon primus</name>
    <dbReference type="NCBI Taxonomy" id="1764295"/>
    <lineage>
        <taxon>Eukaryota</taxon>
        <taxon>Viridiplantae</taxon>
        <taxon>Chlorophyta</taxon>
        <taxon>Chloropicophyceae</taxon>
        <taxon>Chloropicales</taxon>
        <taxon>Chloropicaceae</taxon>
        <taxon>Chloropicon</taxon>
    </lineage>
</organism>
<keyword evidence="2" id="KW-1185">Reference proteome</keyword>
<dbReference type="AlphaFoldDB" id="A0A5B8MLS1"/>
<dbReference type="OrthoDB" id="5411518at2759"/>
<gene>
    <name evidence="1" type="ORF">A3770_06p41160</name>
</gene>
<name>A0A5B8MLS1_9CHLO</name>
<accession>A0A5B8MLS1</accession>
<evidence type="ECO:0008006" key="3">
    <source>
        <dbReference type="Google" id="ProtNLM"/>
    </source>
</evidence>
<dbReference type="PANTHER" id="PTHR39290">
    <property type="entry name" value="C3H1-TYPE DOMAIN-CONTAINING PROTEIN-RELATED"/>
    <property type="match status" value="1"/>
</dbReference>
<evidence type="ECO:0000313" key="2">
    <source>
        <dbReference type="Proteomes" id="UP000316726"/>
    </source>
</evidence>
<dbReference type="EMBL" id="CP031039">
    <property type="protein sequence ID" value="QDZ21598.1"/>
    <property type="molecule type" value="Genomic_DNA"/>
</dbReference>
<dbReference type="PANTHER" id="PTHR39290:SF6">
    <property type="entry name" value="S-ADENOSYL-L-METHIONINE-DEPENDENT METHYLTRANSFERASES SUPERFAMILY PROTEIN"/>
    <property type="match status" value="1"/>
</dbReference>
<evidence type="ECO:0000313" key="1">
    <source>
        <dbReference type="EMBL" id="QDZ21598.1"/>
    </source>
</evidence>
<proteinExistence type="predicted"/>